<dbReference type="EMBL" id="JADGJW010000710">
    <property type="protein sequence ID" value="KAJ3213441.1"/>
    <property type="molecule type" value="Genomic_DNA"/>
</dbReference>
<dbReference type="InterPro" id="IPR027417">
    <property type="entry name" value="P-loop_NTPase"/>
</dbReference>
<evidence type="ECO:0000313" key="1">
    <source>
        <dbReference type="EMBL" id="KAJ3213441.1"/>
    </source>
</evidence>
<dbReference type="AlphaFoldDB" id="A0AAD5XYI4"/>
<reference evidence="1" key="1">
    <citation type="submission" date="2020-05" db="EMBL/GenBank/DDBJ databases">
        <title>Phylogenomic resolution of chytrid fungi.</title>
        <authorList>
            <person name="Stajich J.E."/>
            <person name="Amses K."/>
            <person name="Simmons R."/>
            <person name="Seto K."/>
            <person name="Myers J."/>
            <person name="Bonds A."/>
            <person name="Quandt C.A."/>
            <person name="Barry K."/>
            <person name="Liu P."/>
            <person name="Grigoriev I."/>
            <person name="Longcore J.E."/>
            <person name="James T.Y."/>
        </authorList>
    </citation>
    <scope>NUCLEOTIDE SEQUENCE</scope>
    <source>
        <strain evidence="1">JEL0476</strain>
    </source>
</reference>
<sequence>MPGLAEDIKKLITSYMKQRDTIILAVIIAGTNLTTNNVLPFLDEANKYDDAIGVITKVHYCDNLSDTINGITDEFISLKEGYIGVHNPDKWLEIEKKYFISKYPILARDNLVGINSLSKKILMKMKKDWASSWADRNFTELLNYKNNLMKYEESLGYCPLGEKKEKKFWLETKGYIINNLAASIFKLDSLYFKDAVYSSTSKSTFFDERFEFVKLKEEVRKLIVVYSKAVSKEIVNVINKFNDVLISDCSPIFHLSRFDKFHEAILQLVEEKFTHFERILNLELKNLIIPGSTISDIAKNFSLEGLQKNGKVFNITVDNFICPLIEVICNINFDSKYLVEKSDFINHRSLIKDVLSSIDVVQSRLKKL</sequence>
<evidence type="ECO:0000313" key="2">
    <source>
        <dbReference type="Proteomes" id="UP001211065"/>
    </source>
</evidence>
<accession>A0AAD5XYI4</accession>
<dbReference type="Gene3D" id="3.40.50.300">
    <property type="entry name" value="P-loop containing nucleotide triphosphate hydrolases"/>
    <property type="match status" value="1"/>
</dbReference>
<proteinExistence type="predicted"/>
<keyword evidence="2" id="KW-1185">Reference proteome</keyword>
<protein>
    <submittedName>
        <fullName evidence="1">Uncharacterized protein</fullName>
    </submittedName>
</protein>
<gene>
    <name evidence="1" type="ORF">HK099_007397</name>
</gene>
<comment type="caution">
    <text evidence="1">The sequence shown here is derived from an EMBL/GenBank/DDBJ whole genome shotgun (WGS) entry which is preliminary data.</text>
</comment>
<dbReference type="Proteomes" id="UP001211065">
    <property type="component" value="Unassembled WGS sequence"/>
</dbReference>
<dbReference type="SUPFAM" id="SSF52540">
    <property type="entry name" value="P-loop containing nucleoside triphosphate hydrolases"/>
    <property type="match status" value="1"/>
</dbReference>
<name>A0AAD5XYI4_9FUNG</name>
<organism evidence="1 2">
    <name type="scientific">Clydaea vesicula</name>
    <dbReference type="NCBI Taxonomy" id="447962"/>
    <lineage>
        <taxon>Eukaryota</taxon>
        <taxon>Fungi</taxon>
        <taxon>Fungi incertae sedis</taxon>
        <taxon>Chytridiomycota</taxon>
        <taxon>Chytridiomycota incertae sedis</taxon>
        <taxon>Chytridiomycetes</taxon>
        <taxon>Lobulomycetales</taxon>
        <taxon>Lobulomycetaceae</taxon>
        <taxon>Clydaea</taxon>
    </lineage>
</organism>